<feature type="transmembrane region" description="Helical" evidence="2">
    <location>
        <begin position="44"/>
        <end position="62"/>
    </location>
</feature>
<dbReference type="EMBL" id="AWTT01000029">
    <property type="protein sequence ID" value="KIS03158.1"/>
    <property type="molecule type" value="Genomic_DNA"/>
</dbReference>
<keyword evidence="4" id="KW-1185">Reference proteome</keyword>
<feature type="compositionally biased region" description="Polar residues" evidence="1">
    <location>
        <begin position="1"/>
        <end position="10"/>
    </location>
</feature>
<dbReference type="PATRIC" id="fig|1335616.4.peg.1235"/>
<comment type="caution">
    <text evidence="3">The sequence shown here is derived from an EMBL/GenBank/DDBJ whole genome shotgun (WGS) entry which is preliminary data.</text>
</comment>
<accession>A0A0D0Y4G3</accession>
<keyword evidence="2" id="KW-0472">Membrane</keyword>
<evidence type="ECO:0000313" key="3">
    <source>
        <dbReference type="EMBL" id="KIS03158.1"/>
    </source>
</evidence>
<evidence type="ECO:0000256" key="1">
    <source>
        <dbReference type="SAM" id="MobiDB-lite"/>
    </source>
</evidence>
<keyword evidence="2" id="KW-0812">Transmembrane</keyword>
<organism evidence="3 4">
    <name type="scientific">Paucilactobacillus wasatchensis</name>
    <dbReference type="NCBI Taxonomy" id="1335616"/>
    <lineage>
        <taxon>Bacteria</taxon>
        <taxon>Bacillati</taxon>
        <taxon>Bacillota</taxon>
        <taxon>Bacilli</taxon>
        <taxon>Lactobacillales</taxon>
        <taxon>Lactobacillaceae</taxon>
        <taxon>Paucilactobacillus</taxon>
    </lineage>
</organism>
<proteinExistence type="predicted"/>
<dbReference type="AlphaFoldDB" id="A0A0D0Y4G3"/>
<evidence type="ECO:0000313" key="4">
    <source>
        <dbReference type="Proteomes" id="UP000032279"/>
    </source>
</evidence>
<keyword evidence="2" id="KW-1133">Transmembrane helix</keyword>
<sequence length="272" mass="29520">MENNNNSTMGRTELRKSKKQQRQNEQYESEPKKQKKKRHRHHRFWLWLFGIIVIVIAIFFWIGSRSALTGSWVEISNSNGTTYASTTDIDTLSTLTLKHGKYTYTPSNVQTSATTGTFKDDSSNNQVTLDDDTISYTLSADNDQVTFTSSSGTISGLGGQSSVTFVRTNSSEYKRIKEAIADQNESSASSASSSSAAESSSNKLSSAISGLKDKVTGNSSSSDSASTDSSSTSTESSSAESATEDSSTQTNVWDKIQNQIQSWLNGVGVQSN</sequence>
<protein>
    <submittedName>
        <fullName evidence="3">Uncharacterized protein</fullName>
    </submittedName>
</protein>
<dbReference type="OrthoDB" id="2296823at2"/>
<dbReference type="Proteomes" id="UP000032279">
    <property type="component" value="Unassembled WGS sequence"/>
</dbReference>
<dbReference type="RefSeq" id="WP_044010970.1">
    <property type="nucleotide sequence ID" value="NZ_AWTT01000029.1"/>
</dbReference>
<evidence type="ECO:0000256" key="2">
    <source>
        <dbReference type="SAM" id="Phobius"/>
    </source>
</evidence>
<reference evidence="3 4" key="1">
    <citation type="submission" date="2013-08" db="EMBL/GenBank/DDBJ databases">
        <title>Lactobacillus wasatchii sp. WDC04, a late gas producing bacteria isolated from aged chedder cheese.</title>
        <authorList>
            <person name="Oberg C.J."/>
            <person name="Culumber M."/>
            <person name="McMahon D.J."/>
            <person name="Broadbent J.R."/>
            <person name="Oberg T.S."/>
            <person name="Ortaki F."/>
        </authorList>
    </citation>
    <scope>NUCLEOTIDE SEQUENCE [LARGE SCALE GENOMIC DNA]</scope>
    <source>
        <strain evidence="3 4">WDC04</strain>
    </source>
</reference>
<feature type="compositionally biased region" description="Low complexity" evidence="1">
    <location>
        <begin position="219"/>
        <end position="248"/>
    </location>
</feature>
<name>A0A0D0Y4G3_9LACO</name>
<feature type="region of interest" description="Disordered" evidence="1">
    <location>
        <begin position="212"/>
        <end position="254"/>
    </location>
</feature>
<feature type="region of interest" description="Disordered" evidence="1">
    <location>
        <begin position="1"/>
        <end position="35"/>
    </location>
</feature>
<gene>
    <name evidence="3" type="ORF">WDC_1234</name>
</gene>